<name>A0A409VTQ2_9AGAR</name>
<dbReference type="InterPro" id="IPR041366">
    <property type="entry name" value="Pre-PUA"/>
</dbReference>
<feature type="domain" description="SUI1" evidence="5">
    <location>
        <begin position="529"/>
        <end position="605"/>
    </location>
</feature>
<dbReference type="Pfam" id="PF25304">
    <property type="entry name" value="WHD_eIF2D"/>
    <property type="match status" value="1"/>
</dbReference>
<dbReference type="PANTHER" id="PTHR12217">
    <property type="entry name" value="EUKARYOTIC TRANSLATION INITIATION FACTOR 2D"/>
    <property type="match status" value="1"/>
</dbReference>
<dbReference type="Pfam" id="PF01253">
    <property type="entry name" value="SUI1"/>
    <property type="match status" value="1"/>
</dbReference>
<sequence>MFKKPLNNIKTSAPLRSSDRRKLKQRVMAAYQVSSEDGDILVPDGIMSTKFSTHIDEHGVAYIDPEGTPVWFTIGKGNEELVPSVYTLWKKHDLLPFLTTPSAVIPVLVGGADLMIPGVISCPPSLNEGQLVAIRQYSRKDGTPMLSAPLAVGRMALSSDQIRSGSTEKGKAVLVWHTWKDHLWDMGSKVDPPPDSPILAPPSQEEGSSSESDDAQDDKLVEGAAALTLDDSVEPTRDTSPQTTSVTYSPLEVSELLNKALIHAIGTSLSDLPPSSFPMPATLFYQNYILPARPAFPTRVLPPVLFPSANAGGQPPTIETEITIKTSSHKSLTAFLKAAEKASLLVLKPPQKRQPDVLITSINSSHPSVACQPAFVTVGELEARAAKKAAREEKQAAESNNKEIEVTELWKAHQTSVEIIEGMGGSKNDLYTFNDVKNLLNSYIASHNLVNQRDQEFINLDDLLYTNLAVKSKGASKKGQSTDNDADDLPHFMKRGELTKHIVNKMQNWYQVKASGHDAVTKKGALSSIQVVMKMRQGRKACTLITGFEPFQVFSAEGMAEDLRKACAGATSVSPIPGKPAGAGMEVLVQGKQSKIVVEYLLAKGVPKKWIHVADMSGKK</sequence>
<comment type="similarity">
    <text evidence="1">Belongs to the eIF2D family.</text>
</comment>
<comment type="caution">
    <text evidence="7">The sequence shown here is derived from an EMBL/GenBank/DDBJ whole genome shotgun (WGS) entry which is preliminary data.</text>
</comment>
<organism evidence="7 8">
    <name type="scientific">Panaeolus cyanescens</name>
    <dbReference type="NCBI Taxonomy" id="181874"/>
    <lineage>
        <taxon>Eukaryota</taxon>
        <taxon>Fungi</taxon>
        <taxon>Dikarya</taxon>
        <taxon>Basidiomycota</taxon>
        <taxon>Agaricomycotina</taxon>
        <taxon>Agaricomycetes</taxon>
        <taxon>Agaricomycetidae</taxon>
        <taxon>Agaricales</taxon>
        <taxon>Agaricineae</taxon>
        <taxon>Galeropsidaceae</taxon>
        <taxon>Panaeolus</taxon>
    </lineage>
</organism>
<dbReference type="Pfam" id="PF17832">
    <property type="entry name" value="Pre-PUA"/>
    <property type="match status" value="1"/>
</dbReference>
<evidence type="ECO:0000256" key="4">
    <source>
        <dbReference type="SAM" id="MobiDB-lite"/>
    </source>
</evidence>
<dbReference type="InterPro" id="IPR015947">
    <property type="entry name" value="PUA-like_sf"/>
</dbReference>
<evidence type="ECO:0000259" key="5">
    <source>
        <dbReference type="PROSITE" id="PS50296"/>
    </source>
</evidence>
<dbReference type="GO" id="GO:0005737">
    <property type="term" value="C:cytoplasm"/>
    <property type="evidence" value="ECO:0007669"/>
    <property type="project" value="UniProtKB-SubCell"/>
</dbReference>
<dbReference type="Gene3D" id="1.10.245.10">
    <property type="entry name" value="SWIB/MDM2 domain"/>
    <property type="match status" value="1"/>
</dbReference>
<dbReference type="GO" id="GO:0003723">
    <property type="term" value="F:RNA binding"/>
    <property type="evidence" value="ECO:0007669"/>
    <property type="project" value="InterPro"/>
</dbReference>
<evidence type="ECO:0008006" key="9">
    <source>
        <dbReference type="Google" id="ProtNLM"/>
    </source>
</evidence>
<protein>
    <recommendedName>
        <fullName evidence="9">SUI1 domain-containing protein</fullName>
    </recommendedName>
</protein>
<keyword evidence="3" id="KW-0175">Coiled coil</keyword>
<feature type="region of interest" description="Disordered" evidence="4">
    <location>
        <begin position="186"/>
        <end position="247"/>
    </location>
</feature>
<dbReference type="InterPro" id="IPR058886">
    <property type="entry name" value="SWIB_eIF2D"/>
</dbReference>
<dbReference type="GO" id="GO:0001731">
    <property type="term" value="P:formation of translation preinitiation complex"/>
    <property type="evidence" value="ECO:0007669"/>
    <property type="project" value="InterPro"/>
</dbReference>
<evidence type="ECO:0000313" key="7">
    <source>
        <dbReference type="EMBL" id="PPQ69576.1"/>
    </source>
</evidence>
<dbReference type="Pfam" id="PF26292">
    <property type="entry name" value="PUA_elF2D"/>
    <property type="match status" value="1"/>
</dbReference>
<accession>A0A409VTQ2</accession>
<dbReference type="OrthoDB" id="199771at2759"/>
<dbReference type="InterPro" id="IPR048248">
    <property type="entry name" value="PUA_eIF2d-like"/>
</dbReference>
<feature type="compositionally biased region" description="Low complexity" evidence="4">
    <location>
        <begin position="201"/>
        <end position="210"/>
    </location>
</feature>
<reference evidence="7 8" key="1">
    <citation type="journal article" date="2018" name="Evol. Lett.">
        <title>Horizontal gene cluster transfer increased hallucinogenic mushroom diversity.</title>
        <authorList>
            <person name="Reynolds H.T."/>
            <person name="Vijayakumar V."/>
            <person name="Gluck-Thaler E."/>
            <person name="Korotkin H.B."/>
            <person name="Matheny P.B."/>
            <person name="Slot J.C."/>
        </authorList>
    </citation>
    <scope>NUCLEOTIDE SEQUENCE [LARGE SCALE GENOMIC DNA]</scope>
    <source>
        <strain evidence="7 8">2629</strain>
    </source>
</reference>
<evidence type="ECO:0000313" key="8">
    <source>
        <dbReference type="Proteomes" id="UP000284842"/>
    </source>
</evidence>
<evidence type="ECO:0000259" key="6">
    <source>
        <dbReference type="PROSITE" id="PS51925"/>
    </source>
</evidence>
<dbReference type="InterPro" id="IPR001950">
    <property type="entry name" value="SUI1"/>
</dbReference>
<proteinExistence type="inferred from homology"/>
<keyword evidence="8" id="KW-1185">Reference proteome</keyword>
<dbReference type="PROSITE" id="PS50890">
    <property type="entry name" value="PUA"/>
    <property type="match status" value="1"/>
</dbReference>
<dbReference type="InterPro" id="IPR036877">
    <property type="entry name" value="SUI1_dom_sf"/>
</dbReference>
<dbReference type="CDD" id="cd11608">
    <property type="entry name" value="eIF2D_C"/>
    <property type="match status" value="1"/>
</dbReference>
<dbReference type="Proteomes" id="UP000284842">
    <property type="component" value="Unassembled WGS sequence"/>
</dbReference>
<dbReference type="CDD" id="cd21156">
    <property type="entry name" value="PUA_eIF2d-like"/>
    <property type="match status" value="1"/>
</dbReference>
<dbReference type="SUPFAM" id="SSF47592">
    <property type="entry name" value="SWIB/MDM2 domain"/>
    <property type="match status" value="1"/>
</dbReference>
<evidence type="ECO:0000256" key="2">
    <source>
        <dbReference type="ARBA" id="ARBA00022490"/>
    </source>
</evidence>
<dbReference type="InterPro" id="IPR039759">
    <property type="entry name" value="eIF2D_SUI1"/>
</dbReference>
<dbReference type="Gene3D" id="3.30.780.10">
    <property type="entry name" value="SUI1-like domain"/>
    <property type="match status" value="1"/>
</dbReference>
<evidence type="ECO:0000256" key="3">
    <source>
        <dbReference type="SAM" id="Coils"/>
    </source>
</evidence>
<keyword evidence="2" id="KW-0963">Cytoplasm</keyword>
<dbReference type="PROSITE" id="PS51925">
    <property type="entry name" value="SWIB_MDM2"/>
    <property type="match status" value="1"/>
</dbReference>
<dbReference type="InterPro" id="IPR003121">
    <property type="entry name" value="SWIB_MDM2_domain"/>
</dbReference>
<dbReference type="InterPro" id="IPR048247">
    <property type="entry name" value="eIF2D_N"/>
</dbReference>
<feature type="domain" description="DM2" evidence="6">
    <location>
        <begin position="408"/>
        <end position="504"/>
    </location>
</feature>
<dbReference type="InParanoid" id="A0A409VTQ2"/>
<dbReference type="PROSITE" id="PS50296">
    <property type="entry name" value="SUI1"/>
    <property type="match status" value="1"/>
</dbReference>
<dbReference type="STRING" id="181874.A0A409VTQ2"/>
<dbReference type="EMBL" id="NHTK01005981">
    <property type="protein sequence ID" value="PPQ69576.1"/>
    <property type="molecule type" value="Genomic_DNA"/>
</dbReference>
<dbReference type="InterPro" id="IPR036885">
    <property type="entry name" value="SWIB_MDM2_dom_sf"/>
</dbReference>
<feature type="compositionally biased region" description="Pro residues" evidence="4">
    <location>
        <begin position="191"/>
        <end position="200"/>
    </location>
</feature>
<dbReference type="AlphaFoldDB" id="A0A409VTQ2"/>
<dbReference type="Gene3D" id="3.10.400.20">
    <property type="match status" value="1"/>
</dbReference>
<dbReference type="InterPro" id="IPR039757">
    <property type="entry name" value="EIF2D"/>
</dbReference>
<dbReference type="PANTHER" id="PTHR12217:SF4">
    <property type="entry name" value="EUKARYOTIC TRANSLATION INITIATION FACTOR 2D"/>
    <property type="match status" value="1"/>
</dbReference>
<dbReference type="Pfam" id="PF26291">
    <property type="entry name" value="SWIB_eIF2D"/>
    <property type="match status" value="1"/>
</dbReference>
<dbReference type="CDD" id="cd11610">
    <property type="entry name" value="eIF2D_N"/>
    <property type="match status" value="1"/>
</dbReference>
<feature type="compositionally biased region" description="Polar residues" evidence="4">
    <location>
        <begin position="238"/>
        <end position="247"/>
    </location>
</feature>
<dbReference type="GO" id="GO:0003743">
    <property type="term" value="F:translation initiation factor activity"/>
    <property type="evidence" value="ECO:0007669"/>
    <property type="project" value="InterPro"/>
</dbReference>
<dbReference type="SUPFAM" id="SSF55159">
    <property type="entry name" value="eIF1-like"/>
    <property type="match status" value="1"/>
</dbReference>
<feature type="coiled-coil region" evidence="3">
    <location>
        <begin position="380"/>
        <end position="407"/>
    </location>
</feature>
<evidence type="ECO:0000256" key="1">
    <source>
        <dbReference type="ARBA" id="ARBA00010359"/>
    </source>
</evidence>
<dbReference type="InterPro" id="IPR057429">
    <property type="entry name" value="WH_eIF2D"/>
</dbReference>
<gene>
    <name evidence="7" type="ORF">CVT24_001376</name>
</gene>
<dbReference type="SUPFAM" id="SSF88697">
    <property type="entry name" value="PUA domain-like"/>
    <property type="match status" value="1"/>
</dbReference>